<evidence type="ECO:0000313" key="1">
    <source>
        <dbReference type="EMBL" id="PNR46217.1"/>
    </source>
</evidence>
<dbReference type="Gramene" id="Pp3c10_2930V3.1">
    <property type="protein sequence ID" value="PAC:32901004.CDS.1"/>
    <property type="gene ID" value="Pp3c10_2930"/>
</dbReference>
<dbReference type="InParanoid" id="A0A2K1JXF2"/>
<accession>A0A2K1JXF2</accession>
<proteinExistence type="predicted"/>
<evidence type="ECO:0000313" key="2">
    <source>
        <dbReference type="EnsemblPlants" id="PAC:32901004.CDS.1"/>
    </source>
</evidence>
<dbReference type="EnsemblPlants" id="Pp3c10_2930V3.1">
    <property type="protein sequence ID" value="PAC:32901004.CDS.1"/>
    <property type="gene ID" value="Pp3c10_2930"/>
</dbReference>
<evidence type="ECO:0000313" key="3">
    <source>
        <dbReference type="Proteomes" id="UP000006727"/>
    </source>
</evidence>
<dbReference type="Proteomes" id="UP000006727">
    <property type="component" value="Chromosome 10"/>
</dbReference>
<organism evidence="1">
    <name type="scientific">Physcomitrium patens</name>
    <name type="common">Spreading-leaved earth moss</name>
    <name type="synonym">Physcomitrella patens</name>
    <dbReference type="NCBI Taxonomy" id="3218"/>
    <lineage>
        <taxon>Eukaryota</taxon>
        <taxon>Viridiplantae</taxon>
        <taxon>Streptophyta</taxon>
        <taxon>Embryophyta</taxon>
        <taxon>Bryophyta</taxon>
        <taxon>Bryophytina</taxon>
        <taxon>Bryopsida</taxon>
        <taxon>Funariidae</taxon>
        <taxon>Funariales</taxon>
        <taxon>Funariaceae</taxon>
        <taxon>Physcomitrium</taxon>
    </lineage>
</organism>
<reference evidence="2" key="3">
    <citation type="submission" date="2020-12" db="UniProtKB">
        <authorList>
            <consortium name="EnsemblPlants"/>
        </authorList>
    </citation>
    <scope>IDENTIFICATION</scope>
</reference>
<name>A0A2K1JXF2_PHYPA</name>
<protein>
    <submittedName>
        <fullName evidence="1 2">Uncharacterized protein</fullName>
    </submittedName>
</protein>
<sequence length="162" mass="18489">METLGCVLPCFFAFHRHNLALSIAIEAIDEFVGCVRLAGDRPGECNLCRTEIKLLSRRFRCEFRIASEGSHFGMELSVSFHSSLTDCSSIPDSCFDISRHRDEGLESRRNAMNAAHSRKPWSYEYMYLSLFLAGCPCTHIQIRCVGPLLYWNEKQQSQCELV</sequence>
<dbReference type="EMBL" id="ABEU02000010">
    <property type="protein sequence ID" value="PNR46217.1"/>
    <property type="molecule type" value="Genomic_DNA"/>
</dbReference>
<gene>
    <name evidence="1" type="ORF">PHYPA_013336</name>
</gene>
<keyword evidence="3" id="KW-1185">Reference proteome</keyword>
<dbReference type="AlphaFoldDB" id="A0A2K1JXF2"/>
<reference evidence="1 3" key="2">
    <citation type="journal article" date="2018" name="Plant J.">
        <title>The Physcomitrella patens chromosome-scale assembly reveals moss genome structure and evolution.</title>
        <authorList>
            <person name="Lang D."/>
            <person name="Ullrich K.K."/>
            <person name="Murat F."/>
            <person name="Fuchs J."/>
            <person name="Jenkins J."/>
            <person name="Haas F.B."/>
            <person name="Piednoel M."/>
            <person name="Gundlach H."/>
            <person name="Van Bel M."/>
            <person name="Meyberg R."/>
            <person name="Vives C."/>
            <person name="Morata J."/>
            <person name="Symeonidi A."/>
            <person name="Hiss M."/>
            <person name="Muchero W."/>
            <person name="Kamisugi Y."/>
            <person name="Saleh O."/>
            <person name="Blanc G."/>
            <person name="Decker E.L."/>
            <person name="van Gessel N."/>
            <person name="Grimwood J."/>
            <person name="Hayes R.D."/>
            <person name="Graham S.W."/>
            <person name="Gunter L.E."/>
            <person name="McDaniel S.F."/>
            <person name="Hoernstein S.N.W."/>
            <person name="Larsson A."/>
            <person name="Li F.W."/>
            <person name="Perroud P.F."/>
            <person name="Phillips J."/>
            <person name="Ranjan P."/>
            <person name="Rokshar D.S."/>
            <person name="Rothfels C.J."/>
            <person name="Schneider L."/>
            <person name="Shu S."/>
            <person name="Stevenson D.W."/>
            <person name="Thummler F."/>
            <person name="Tillich M."/>
            <person name="Villarreal Aguilar J.C."/>
            <person name="Widiez T."/>
            <person name="Wong G.K."/>
            <person name="Wymore A."/>
            <person name="Zhang Y."/>
            <person name="Zimmer A.D."/>
            <person name="Quatrano R.S."/>
            <person name="Mayer K.F.X."/>
            <person name="Goodstein D."/>
            <person name="Casacuberta J.M."/>
            <person name="Vandepoele K."/>
            <person name="Reski R."/>
            <person name="Cuming A.C."/>
            <person name="Tuskan G.A."/>
            <person name="Maumus F."/>
            <person name="Salse J."/>
            <person name="Schmutz J."/>
            <person name="Rensing S.A."/>
        </authorList>
    </citation>
    <scope>NUCLEOTIDE SEQUENCE [LARGE SCALE GENOMIC DNA]</scope>
    <source>
        <strain evidence="2 3">cv. Gransden 2004</strain>
    </source>
</reference>
<reference evidence="1 3" key="1">
    <citation type="journal article" date="2008" name="Science">
        <title>The Physcomitrella genome reveals evolutionary insights into the conquest of land by plants.</title>
        <authorList>
            <person name="Rensing S."/>
            <person name="Lang D."/>
            <person name="Zimmer A."/>
            <person name="Terry A."/>
            <person name="Salamov A."/>
            <person name="Shapiro H."/>
            <person name="Nishiyama T."/>
            <person name="Perroud P.-F."/>
            <person name="Lindquist E."/>
            <person name="Kamisugi Y."/>
            <person name="Tanahashi T."/>
            <person name="Sakakibara K."/>
            <person name="Fujita T."/>
            <person name="Oishi K."/>
            <person name="Shin-I T."/>
            <person name="Kuroki Y."/>
            <person name="Toyoda A."/>
            <person name="Suzuki Y."/>
            <person name="Hashimoto A."/>
            <person name="Yamaguchi K."/>
            <person name="Sugano A."/>
            <person name="Kohara Y."/>
            <person name="Fujiyama A."/>
            <person name="Anterola A."/>
            <person name="Aoki S."/>
            <person name="Ashton N."/>
            <person name="Barbazuk W.B."/>
            <person name="Barker E."/>
            <person name="Bennetzen J."/>
            <person name="Bezanilla M."/>
            <person name="Blankenship R."/>
            <person name="Cho S.H."/>
            <person name="Dutcher S."/>
            <person name="Estelle M."/>
            <person name="Fawcett J.A."/>
            <person name="Gundlach H."/>
            <person name="Hanada K."/>
            <person name="Heyl A."/>
            <person name="Hicks K.A."/>
            <person name="Hugh J."/>
            <person name="Lohr M."/>
            <person name="Mayer K."/>
            <person name="Melkozernov A."/>
            <person name="Murata T."/>
            <person name="Nelson D."/>
            <person name="Pils B."/>
            <person name="Prigge M."/>
            <person name="Reiss B."/>
            <person name="Renner T."/>
            <person name="Rombauts S."/>
            <person name="Rushton P."/>
            <person name="Sanderfoot A."/>
            <person name="Schween G."/>
            <person name="Shiu S.-H."/>
            <person name="Stueber K."/>
            <person name="Theodoulou F.L."/>
            <person name="Tu H."/>
            <person name="Van de Peer Y."/>
            <person name="Verrier P.J."/>
            <person name="Waters E."/>
            <person name="Wood A."/>
            <person name="Yang L."/>
            <person name="Cove D."/>
            <person name="Cuming A."/>
            <person name="Hasebe M."/>
            <person name="Lucas S."/>
            <person name="Mishler D.B."/>
            <person name="Reski R."/>
            <person name="Grigoriev I."/>
            <person name="Quatrano R.S."/>
            <person name="Boore J.L."/>
        </authorList>
    </citation>
    <scope>NUCLEOTIDE SEQUENCE [LARGE SCALE GENOMIC DNA]</scope>
    <source>
        <strain evidence="2 3">cv. Gransden 2004</strain>
    </source>
</reference>